<dbReference type="EMBL" id="KE345201">
    <property type="protein sequence ID" value="EXB95355.1"/>
    <property type="molecule type" value="Genomic_DNA"/>
</dbReference>
<dbReference type="AlphaFoldDB" id="W9S9T1"/>
<proteinExistence type="predicted"/>
<evidence type="ECO:0000313" key="1">
    <source>
        <dbReference type="EMBL" id="EXB95355.1"/>
    </source>
</evidence>
<protein>
    <submittedName>
        <fullName evidence="1">Uncharacterized protein</fullName>
    </submittedName>
</protein>
<gene>
    <name evidence="1" type="ORF">L484_014328</name>
</gene>
<organism evidence="1 2">
    <name type="scientific">Morus notabilis</name>
    <dbReference type="NCBI Taxonomy" id="981085"/>
    <lineage>
        <taxon>Eukaryota</taxon>
        <taxon>Viridiplantae</taxon>
        <taxon>Streptophyta</taxon>
        <taxon>Embryophyta</taxon>
        <taxon>Tracheophyta</taxon>
        <taxon>Spermatophyta</taxon>
        <taxon>Magnoliopsida</taxon>
        <taxon>eudicotyledons</taxon>
        <taxon>Gunneridae</taxon>
        <taxon>Pentapetalae</taxon>
        <taxon>rosids</taxon>
        <taxon>fabids</taxon>
        <taxon>Rosales</taxon>
        <taxon>Moraceae</taxon>
        <taxon>Moreae</taxon>
        <taxon>Morus</taxon>
    </lineage>
</organism>
<sequence length="110" mass="12362">MLNALTLFSNRHNMMKIKGNALTNPRTGLNQHLQGRPIASADIDEGVNPVQTTTDDLCYTTVEESIVPLIDKRRDIPVESRSLTSRKRSYLGCPQDGEYSCRRIRVEDSA</sequence>
<name>W9S9T1_9ROSA</name>
<keyword evidence="2" id="KW-1185">Reference proteome</keyword>
<dbReference type="Proteomes" id="UP000030645">
    <property type="component" value="Unassembled WGS sequence"/>
</dbReference>
<reference evidence="2" key="1">
    <citation type="submission" date="2013-01" db="EMBL/GenBank/DDBJ databases">
        <title>Draft Genome Sequence of a Mulberry Tree, Morus notabilis C.K. Schneid.</title>
        <authorList>
            <person name="He N."/>
            <person name="Zhao S."/>
        </authorList>
    </citation>
    <scope>NUCLEOTIDE SEQUENCE</scope>
</reference>
<evidence type="ECO:0000313" key="2">
    <source>
        <dbReference type="Proteomes" id="UP000030645"/>
    </source>
</evidence>
<accession>W9S9T1</accession>